<evidence type="ECO:0000313" key="5">
    <source>
        <dbReference type="Proteomes" id="UP000189067"/>
    </source>
</evidence>
<evidence type="ECO:0000313" key="8">
    <source>
        <dbReference type="Proteomes" id="UP000552935"/>
    </source>
</evidence>
<dbReference type="GeneID" id="69831170"/>
<dbReference type="AlphaFoldDB" id="A0A0E3D3R4"/>
<dbReference type="Proteomes" id="UP000234212">
    <property type="component" value="Unassembled WGS sequence"/>
</dbReference>
<evidence type="ECO:0000313" key="6">
    <source>
        <dbReference type="Proteomes" id="UP000234212"/>
    </source>
</evidence>
<dbReference type="OMA" id="FTDRAFW"/>
<accession>A0A0E3D3R4</accession>
<comment type="caution">
    <text evidence="1">The sequence shown here is derived from an EMBL/GenBank/DDBJ whole genome shotgun (WGS) entry which is preliminary data.</text>
</comment>
<sequence>MTTDEQWLIETAAQHQKDAASYENAAFFAALQTFVAKQAERREQYEAEIDGRSWNHEQW</sequence>
<evidence type="ECO:0000313" key="1">
    <source>
        <dbReference type="EMBL" id="NZA04823.1"/>
    </source>
</evidence>
<gene>
    <name evidence="2" type="ORF">BWR10_03105</name>
    <name evidence="3" type="ORF">CYJ91_09630</name>
    <name evidence="4" type="ORF">E6L36_11615</name>
    <name evidence="1" type="ORF">H0N82_06805</name>
</gene>
<protein>
    <submittedName>
        <fullName evidence="1">Uncharacterized protein</fullName>
    </submittedName>
</protein>
<reference evidence="4 7" key="3">
    <citation type="submission" date="2019-04" db="EMBL/GenBank/DDBJ databases">
        <title>Genome Announcement to Ensure Probiotic Safety of Lactobacillus rhamnosus UBLR-58.</title>
        <authorList>
            <person name="Sulthana A."/>
            <person name="Lakshmi S.G."/>
            <person name="Madempudi R.S."/>
        </authorList>
    </citation>
    <scope>NUCLEOTIDE SEQUENCE [LARGE SCALE GENOMIC DNA]</scope>
    <source>
        <strain evidence="4 7">UBLR-58</strain>
    </source>
</reference>
<dbReference type="EMBL" id="SSHM01000001">
    <property type="protein sequence ID" value="THC80951.1"/>
    <property type="molecule type" value="Genomic_DNA"/>
</dbReference>
<evidence type="ECO:0000313" key="2">
    <source>
        <dbReference type="EMBL" id="ONN75479.1"/>
    </source>
</evidence>
<dbReference type="RefSeq" id="WP_005691857.1">
    <property type="nucleotide sequence ID" value="NZ_BSWG01000078.1"/>
</dbReference>
<evidence type="ECO:0000313" key="7">
    <source>
        <dbReference type="Proteomes" id="UP000307517"/>
    </source>
</evidence>
<dbReference type="EMBL" id="JACCKI010000003">
    <property type="protein sequence ID" value="NZA04823.1"/>
    <property type="molecule type" value="Genomic_DNA"/>
</dbReference>
<reference evidence="3 6" key="2">
    <citation type="submission" date="2017-12" db="EMBL/GenBank/DDBJ databases">
        <title>Phylogenetic diversity of female urinary microbiome.</title>
        <authorList>
            <person name="Thomas-White K."/>
            <person name="Wolfe A.J."/>
        </authorList>
    </citation>
    <scope>NUCLEOTIDE SEQUENCE [LARGE SCALE GENOMIC DNA]</scope>
    <source>
        <strain evidence="3 6">UMB0004</strain>
    </source>
</reference>
<name>A0A0E3D3R4_LACRH</name>
<dbReference type="EMBL" id="PKJX01000004">
    <property type="protein sequence ID" value="PLA56406.1"/>
    <property type="molecule type" value="Genomic_DNA"/>
</dbReference>
<dbReference type="Proteomes" id="UP000552935">
    <property type="component" value="Unassembled WGS sequence"/>
</dbReference>
<proteinExistence type="predicted"/>
<evidence type="ECO:0000313" key="4">
    <source>
        <dbReference type="EMBL" id="THC80951.1"/>
    </source>
</evidence>
<reference evidence="1 8" key="4">
    <citation type="submission" date="2020-07" db="EMBL/GenBank/DDBJ databases">
        <title>Organ Donor 1.</title>
        <authorList>
            <person name="Marsh A.J."/>
            <person name="Azcarate-Peril M.A."/>
        </authorList>
    </citation>
    <scope>NUCLEOTIDE SEQUENCE [LARGE SCALE GENOMIC DNA]</scope>
    <source>
        <strain evidence="1 8">AMC0712</strain>
    </source>
</reference>
<evidence type="ECO:0000313" key="3">
    <source>
        <dbReference type="EMBL" id="PLA56406.1"/>
    </source>
</evidence>
<dbReference type="EMBL" id="MTJY01000019">
    <property type="protein sequence ID" value="ONN75479.1"/>
    <property type="molecule type" value="Genomic_DNA"/>
</dbReference>
<dbReference type="Proteomes" id="UP000189067">
    <property type="component" value="Unassembled WGS sequence"/>
</dbReference>
<dbReference type="Proteomes" id="UP000307517">
    <property type="component" value="Unassembled WGS sequence"/>
</dbReference>
<organism evidence="1 8">
    <name type="scientific">Lacticaseibacillus rhamnosus</name>
    <name type="common">Lactobacillus rhamnosus</name>
    <dbReference type="NCBI Taxonomy" id="47715"/>
    <lineage>
        <taxon>Bacteria</taxon>
        <taxon>Bacillati</taxon>
        <taxon>Bacillota</taxon>
        <taxon>Bacilli</taxon>
        <taxon>Lactobacillales</taxon>
        <taxon>Lactobacillaceae</taxon>
        <taxon>Lacticaseibacillus</taxon>
    </lineage>
</organism>
<reference evidence="2 5" key="1">
    <citation type="submission" date="2017-01" db="EMBL/GenBank/DDBJ databases">
        <title>In silico prediction, in vitro antibacterial spectrum and physicochemical properties of a putative bacteriocin produced by Lactobacillus rhamnosus strain L156.4.</title>
        <authorList>
            <person name="Silveira A.M."/>
            <person name="Monteiro A.S."/>
            <person name="Santos V.L."/>
            <person name="Nicoli J.R."/>
            <person name="Azevedo V."/>
            <person name="Soares S.C."/>
            <person name="Castro-Oliveira L."/>
            <person name="Dias-Souza M.V."/>
            <person name="Nardi R.M."/>
        </authorList>
    </citation>
    <scope>NUCLEOTIDE SEQUENCE [LARGE SCALE GENOMIC DNA]</scope>
    <source>
        <strain evidence="2 5">L156.4</strain>
    </source>
</reference>